<dbReference type="EMBL" id="JAIZAY010000003">
    <property type="protein sequence ID" value="KAJ8045284.1"/>
    <property type="molecule type" value="Genomic_DNA"/>
</dbReference>
<accession>A0A9Q1HG75</accession>
<keyword evidence="2" id="KW-1185">Reference proteome</keyword>
<protein>
    <submittedName>
        <fullName evidence="1">Uncharacterized protein</fullName>
    </submittedName>
</protein>
<evidence type="ECO:0000313" key="1">
    <source>
        <dbReference type="EMBL" id="KAJ8045284.1"/>
    </source>
</evidence>
<organism evidence="1 2">
    <name type="scientific">Holothuria leucospilota</name>
    <name type="common">Black long sea cucumber</name>
    <name type="synonym">Mertensiothuria leucospilota</name>
    <dbReference type="NCBI Taxonomy" id="206669"/>
    <lineage>
        <taxon>Eukaryota</taxon>
        <taxon>Metazoa</taxon>
        <taxon>Echinodermata</taxon>
        <taxon>Eleutherozoa</taxon>
        <taxon>Echinozoa</taxon>
        <taxon>Holothuroidea</taxon>
        <taxon>Aspidochirotacea</taxon>
        <taxon>Aspidochirotida</taxon>
        <taxon>Holothuriidae</taxon>
        <taxon>Holothuria</taxon>
    </lineage>
</organism>
<comment type="caution">
    <text evidence="1">The sequence shown here is derived from an EMBL/GenBank/DDBJ whole genome shotgun (WGS) entry which is preliminary data.</text>
</comment>
<reference evidence="1" key="1">
    <citation type="submission" date="2021-10" db="EMBL/GenBank/DDBJ databases">
        <title>Tropical sea cucumber genome reveals ecological adaptation and Cuvierian tubules defense mechanism.</title>
        <authorList>
            <person name="Chen T."/>
        </authorList>
    </citation>
    <scope>NUCLEOTIDE SEQUENCE</scope>
    <source>
        <strain evidence="1">Nanhai2018</strain>
        <tissue evidence="1">Muscle</tissue>
    </source>
</reference>
<sequence length="69" mass="8051">MFFLPSCVKILSVTFVEKDLAVLITFCQFDKIQFNIFKGLCHNFLLMKMESCCFLNSFRLLVCLAQNNM</sequence>
<dbReference type="AlphaFoldDB" id="A0A9Q1HG75"/>
<proteinExistence type="predicted"/>
<evidence type="ECO:0000313" key="2">
    <source>
        <dbReference type="Proteomes" id="UP001152320"/>
    </source>
</evidence>
<name>A0A9Q1HG75_HOLLE</name>
<gene>
    <name evidence="1" type="ORF">HOLleu_08262</name>
</gene>
<dbReference type="Proteomes" id="UP001152320">
    <property type="component" value="Chromosome 3"/>
</dbReference>